<dbReference type="EMBL" id="FJUY01000001">
    <property type="protein sequence ID" value="CZT14395.1"/>
    <property type="molecule type" value="Genomic_DNA"/>
</dbReference>
<dbReference type="PANTHER" id="PTHR39468:SF1">
    <property type="entry name" value="MTF2-LIKE C-TERMINAL DOMAIN-CONTAINING PROTEIN"/>
    <property type="match status" value="1"/>
</dbReference>
<accession>A0A2D3UP10</accession>
<dbReference type="InterPro" id="IPR043837">
    <property type="entry name" value="Mtf2-like_C"/>
</dbReference>
<dbReference type="Pfam" id="PF19189">
    <property type="entry name" value="Mtf2"/>
    <property type="match status" value="1"/>
</dbReference>
<name>A0A2D3UP10_9PEZI</name>
<evidence type="ECO:0000256" key="2">
    <source>
        <dbReference type="SAM" id="MobiDB-lite"/>
    </source>
</evidence>
<dbReference type="GeneID" id="35595768"/>
<dbReference type="AlphaFoldDB" id="A0A2D3UP10"/>
<feature type="domain" description="Mtf2-like C-terminal" evidence="3">
    <location>
        <begin position="211"/>
        <end position="382"/>
    </location>
</feature>
<evidence type="ECO:0000313" key="4">
    <source>
        <dbReference type="EMBL" id="CZT14395.1"/>
    </source>
</evidence>
<gene>
    <name evidence="4" type="ORF">RCC_00372</name>
</gene>
<evidence type="ECO:0000256" key="1">
    <source>
        <dbReference type="SAM" id="Coils"/>
    </source>
</evidence>
<dbReference type="OrthoDB" id="2444174at2759"/>
<feature type="region of interest" description="Disordered" evidence="2">
    <location>
        <begin position="53"/>
        <end position="93"/>
    </location>
</feature>
<proteinExistence type="predicted"/>
<dbReference type="GO" id="GO:0005739">
    <property type="term" value="C:mitochondrion"/>
    <property type="evidence" value="ECO:0007669"/>
    <property type="project" value="InterPro"/>
</dbReference>
<organism evidence="4 5">
    <name type="scientific">Ramularia collo-cygni</name>
    <dbReference type="NCBI Taxonomy" id="112498"/>
    <lineage>
        <taxon>Eukaryota</taxon>
        <taxon>Fungi</taxon>
        <taxon>Dikarya</taxon>
        <taxon>Ascomycota</taxon>
        <taxon>Pezizomycotina</taxon>
        <taxon>Dothideomycetes</taxon>
        <taxon>Dothideomycetidae</taxon>
        <taxon>Mycosphaerellales</taxon>
        <taxon>Mycosphaerellaceae</taxon>
        <taxon>Ramularia</taxon>
    </lineage>
</organism>
<evidence type="ECO:0000259" key="3">
    <source>
        <dbReference type="Pfam" id="PF19189"/>
    </source>
</evidence>
<keyword evidence="5" id="KW-1185">Reference proteome</keyword>
<feature type="coiled-coil region" evidence="1">
    <location>
        <begin position="181"/>
        <end position="208"/>
    </location>
</feature>
<dbReference type="PANTHER" id="PTHR39468">
    <property type="entry name" value="CHROMOSOME 7, WHOLE GENOME SHOTGUN SEQUENCE"/>
    <property type="match status" value="1"/>
</dbReference>
<dbReference type="Proteomes" id="UP000225277">
    <property type="component" value="Unassembled WGS sequence"/>
</dbReference>
<dbReference type="InterPro" id="IPR040009">
    <property type="entry name" value="Mtf2/C5D6.12-like"/>
</dbReference>
<sequence length="422" mass="48404">MPRQLRISRSSPLESPLSFLYQTPTILRRSYASDAFGEIDTLELKRQARQKISADWSKVNRSPTRTRKSIKPIQSRPNRPVRSFEPPTHRRREVAPPALAEREWIDHVPFEGIPDRPATILDRLQGQTITRHEFNVFKNVLAQGSAESAAREAAVKKRKIQDSTGRAKGVVREKVEMPDLLKPLAEEAEAISAEKAKQEEEILVVEEEKRTKKYREGIQKMMDEATTDVELWNVWEGKLKMDVENVLAEPENDGSTEEKETVNLTTLTATLPQLLLRMSEIFREKFRGSGFSSALLPNLRNMGTRAFAMGATTSLFNAHMRCHFETYNDLDGVIRFLTEMDRDVYEFDEGTHQLLETIFERAERAAKQGGAVAMLWMTERKLRGLDELEKWETVVAERIGRAHARKKEWERGDRDEVGISVT</sequence>
<protein>
    <recommendedName>
        <fullName evidence="3">Mtf2-like C-terminal domain-containing protein</fullName>
    </recommendedName>
</protein>
<reference evidence="4 5" key="1">
    <citation type="submission" date="2016-03" db="EMBL/GenBank/DDBJ databases">
        <authorList>
            <person name="Ploux O."/>
        </authorList>
    </citation>
    <scope>NUCLEOTIDE SEQUENCE [LARGE SCALE GENOMIC DNA]</scope>
    <source>
        <strain evidence="4 5">URUG2</strain>
    </source>
</reference>
<evidence type="ECO:0000313" key="5">
    <source>
        <dbReference type="Proteomes" id="UP000225277"/>
    </source>
</evidence>
<dbReference type="RefSeq" id="XP_023621292.1">
    <property type="nucleotide sequence ID" value="XM_023765524.1"/>
</dbReference>
<dbReference type="STRING" id="112498.A0A2D3UP10"/>
<keyword evidence="1" id="KW-0175">Coiled coil</keyword>